<dbReference type="PANTHER" id="PTHR30319">
    <property type="entry name" value="PHENYLACETIC ACID REGULATOR-RELATED TRANSCRIPTIONAL REPRESSOR"/>
    <property type="match status" value="1"/>
</dbReference>
<keyword evidence="3 8" id="KW-0255">Endonuclease</keyword>
<proteinExistence type="predicted"/>
<dbReference type="Gene3D" id="3.30.70.2650">
    <property type="match status" value="1"/>
</dbReference>
<keyword evidence="6" id="KW-0051">Antiviral defense</keyword>
<keyword evidence="2" id="KW-0479">Metal-binding</keyword>
<evidence type="ECO:0000313" key="8">
    <source>
        <dbReference type="EMBL" id="OGG64671.1"/>
    </source>
</evidence>
<keyword evidence="4" id="KW-0378">Hydrolase</keyword>
<keyword evidence="5" id="KW-0460">Magnesium</keyword>
<evidence type="ECO:0000256" key="6">
    <source>
        <dbReference type="ARBA" id="ARBA00023118"/>
    </source>
</evidence>
<dbReference type="InterPro" id="IPR048846">
    <property type="entry name" value="PaaX-like_central"/>
</dbReference>
<dbReference type="GO" id="GO:0043571">
    <property type="term" value="P:maintenance of CRISPR repeat elements"/>
    <property type="evidence" value="ECO:0007669"/>
    <property type="project" value="InterPro"/>
</dbReference>
<reference evidence="8 9" key="1">
    <citation type="journal article" date="2016" name="Nat. Commun.">
        <title>Thousands of microbial genomes shed light on interconnected biogeochemical processes in an aquifer system.</title>
        <authorList>
            <person name="Anantharaman K."/>
            <person name="Brown C.T."/>
            <person name="Hug L.A."/>
            <person name="Sharon I."/>
            <person name="Castelle C.J."/>
            <person name="Probst A.J."/>
            <person name="Thomas B.C."/>
            <person name="Singh A."/>
            <person name="Wilkins M.J."/>
            <person name="Karaoz U."/>
            <person name="Brodie E.L."/>
            <person name="Williams K.H."/>
            <person name="Hubbard S.S."/>
            <person name="Banfield J.F."/>
        </authorList>
    </citation>
    <scope>NUCLEOTIDE SEQUENCE [LARGE SCALE GENOMIC DNA]</scope>
</reference>
<accession>A0A1F6DTD4</accession>
<dbReference type="PANTHER" id="PTHR30319:SF1">
    <property type="entry name" value="TRANSCRIPTIONAL REPRESSOR PAAX"/>
    <property type="match status" value="1"/>
</dbReference>
<dbReference type="GO" id="GO:0004521">
    <property type="term" value="F:RNA endonuclease activity"/>
    <property type="evidence" value="ECO:0007669"/>
    <property type="project" value="InterPro"/>
</dbReference>
<dbReference type="InterPro" id="IPR021127">
    <property type="entry name" value="CRISPR_associated_Cas2"/>
</dbReference>
<evidence type="ECO:0000256" key="1">
    <source>
        <dbReference type="ARBA" id="ARBA00022722"/>
    </source>
</evidence>
<dbReference type="AlphaFoldDB" id="A0A1F6DTD4"/>
<dbReference type="Proteomes" id="UP000177232">
    <property type="component" value="Unassembled WGS sequence"/>
</dbReference>
<dbReference type="EMBL" id="MFLJ01000015">
    <property type="protein sequence ID" value="OGG64671.1"/>
    <property type="molecule type" value="Genomic_DNA"/>
</dbReference>
<dbReference type="STRING" id="1798496.A3C94_01055"/>
<evidence type="ECO:0000256" key="5">
    <source>
        <dbReference type="ARBA" id="ARBA00022842"/>
    </source>
</evidence>
<evidence type="ECO:0000313" key="9">
    <source>
        <dbReference type="Proteomes" id="UP000177232"/>
    </source>
</evidence>
<dbReference type="NCBIfam" id="TIGR01573">
    <property type="entry name" value="cas2"/>
    <property type="match status" value="1"/>
</dbReference>
<comment type="caution">
    <text evidence="8">The sequence shown here is derived from an EMBL/GenBank/DDBJ whole genome shotgun (WGS) entry which is preliminary data.</text>
</comment>
<name>A0A1F6DTD4_9BACT</name>
<organism evidence="8 9">
    <name type="scientific">Candidatus Kaiserbacteria bacterium RIFCSPHIGHO2_02_FULL_55_17</name>
    <dbReference type="NCBI Taxonomy" id="1798496"/>
    <lineage>
        <taxon>Bacteria</taxon>
        <taxon>Candidatus Kaiseribacteriota</taxon>
    </lineage>
</organism>
<keyword evidence="1" id="KW-0540">Nuclease</keyword>
<protein>
    <submittedName>
        <fullName evidence="8">CRISPR-associated endonuclease Cas2</fullName>
    </submittedName>
</protein>
<evidence type="ECO:0000256" key="2">
    <source>
        <dbReference type="ARBA" id="ARBA00022723"/>
    </source>
</evidence>
<evidence type="ECO:0000256" key="4">
    <source>
        <dbReference type="ARBA" id="ARBA00022801"/>
    </source>
</evidence>
<dbReference type="Pfam" id="PF20803">
    <property type="entry name" value="PaaX_M"/>
    <property type="match status" value="1"/>
</dbReference>
<dbReference type="SUPFAM" id="SSF143430">
    <property type="entry name" value="TTP0101/SSO1404-like"/>
    <property type="match status" value="1"/>
</dbReference>
<dbReference type="GO" id="GO:0006351">
    <property type="term" value="P:DNA-templated transcription"/>
    <property type="evidence" value="ECO:0007669"/>
    <property type="project" value="TreeGrafter"/>
</dbReference>
<evidence type="ECO:0000256" key="3">
    <source>
        <dbReference type="ARBA" id="ARBA00022759"/>
    </source>
</evidence>
<gene>
    <name evidence="8" type="ORF">A3C94_01055</name>
</gene>
<sequence>MKKMRTETRGKYLPMRNLILRTLVLTGGLSVALVAPKTLSLLKKLDRASANRKNLYRRITQAITDLERAGLVKTSGERGHRKVVLTEKGNVAIGRIYASEYRILEQAFWDGKWRVVMFDIREKRRRTRSKLRQLLAGAGFLRLQDSVWIHPYPCDEFIGLVRAHLKSGTGEMLSFVAEALESDRRLREHFRLA</sequence>
<feature type="domain" description="Transcriptional repressor PaaX-like central Cas2-like" evidence="7">
    <location>
        <begin position="108"/>
        <end position="158"/>
    </location>
</feature>
<evidence type="ECO:0000259" key="7">
    <source>
        <dbReference type="Pfam" id="PF20803"/>
    </source>
</evidence>